<keyword evidence="2" id="KW-1133">Transmembrane helix</keyword>
<keyword evidence="4" id="KW-1185">Reference proteome</keyword>
<feature type="compositionally biased region" description="Low complexity" evidence="1">
    <location>
        <begin position="330"/>
        <end position="341"/>
    </location>
</feature>
<proteinExistence type="predicted"/>
<feature type="compositionally biased region" description="Pro residues" evidence="1">
    <location>
        <begin position="39"/>
        <end position="65"/>
    </location>
</feature>
<feature type="transmembrane region" description="Helical" evidence="2">
    <location>
        <begin position="618"/>
        <end position="638"/>
    </location>
</feature>
<comment type="caution">
    <text evidence="3">The sequence shown here is derived from an EMBL/GenBank/DDBJ whole genome shotgun (WGS) entry which is preliminary data.</text>
</comment>
<evidence type="ECO:0000256" key="1">
    <source>
        <dbReference type="SAM" id="MobiDB-lite"/>
    </source>
</evidence>
<gene>
    <name evidence="3" type="ORF">A1O3_03206</name>
</gene>
<evidence type="ECO:0000313" key="4">
    <source>
        <dbReference type="Proteomes" id="UP000019478"/>
    </source>
</evidence>
<dbReference type="HOGENOM" id="CLU_372976_0_0_1"/>
<feature type="compositionally biased region" description="Polar residues" evidence="1">
    <location>
        <begin position="163"/>
        <end position="177"/>
    </location>
</feature>
<feature type="region of interest" description="Disordered" evidence="1">
    <location>
        <begin position="425"/>
        <end position="447"/>
    </location>
</feature>
<organism evidence="3 4">
    <name type="scientific">Capronia epimyces CBS 606.96</name>
    <dbReference type="NCBI Taxonomy" id="1182542"/>
    <lineage>
        <taxon>Eukaryota</taxon>
        <taxon>Fungi</taxon>
        <taxon>Dikarya</taxon>
        <taxon>Ascomycota</taxon>
        <taxon>Pezizomycotina</taxon>
        <taxon>Eurotiomycetes</taxon>
        <taxon>Chaetothyriomycetidae</taxon>
        <taxon>Chaetothyriales</taxon>
        <taxon>Herpotrichiellaceae</taxon>
        <taxon>Capronia</taxon>
    </lineage>
</organism>
<feature type="region of interest" description="Disordered" evidence="1">
    <location>
        <begin position="269"/>
        <end position="412"/>
    </location>
</feature>
<feature type="compositionally biased region" description="Acidic residues" evidence="1">
    <location>
        <begin position="79"/>
        <end position="88"/>
    </location>
</feature>
<dbReference type="GeneID" id="19167334"/>
<feature type="region of interest" description="Disordered" evidence="1">
    <location>
        <begin position="1"/>
        <end position="100"/>
    </location>
</feature>
<keyword evidence="2" id="KW-0812">Transmembrane</keyword>
<accession>W9YB98</accession>
<evidence type="ECO:0000313" key="3">
    <source>
        <dbReference type="EMBL" id="EXJ90137.1"/>
    </source>
</evidence>
<sequence length="640" mass="69787">MSEETLSSSGRRQTSRTLYPDLHSAHAQILGRRPASPLQTPPSPKETPPSPKETPPSPKETPPSPKETRFPLSPSSISSEEDEQDEFDLLPLPFGSDDIPLKDLSCRRVQSAQGVLREADHHEESSAILETSDEAEPVGPNEGRFSSTLDEIVSHYAEGPADGSSSLPVMHPNSGQGFANPEIAHPQPVRRVHVHRDSGGNAFEPPIRGHFPSGPPDEGQQEQEDRPLRSIADFEEDDGDWETVPESSRSGFLTPSRLRFRLTRETLEDSNSTFVSKTPATPWDPLSSSRRTHLEPGPALTRRPHLHGRQRTQIPPLNPLNRDDGRSSGTQQRRQIVTQTTAKPSLMEASSHRASHSASTPGGPRIQSPRIQSPRHPRPSPLHSSTRLTSHKTSLFPSSSSPDHNPISALPSSSLFPRALARELTQAHGDQSGHFDTASPGRTLDRQRKGDEFGKMAATDGSHKRLLALQLREGTYGSTDAEISRFLRDTQHLRADTAADRSSMYSSHSNVNAAQYNHSAHGTSASLLPATGQRLTFPLEQAQRSVDIQRRAGRFLLVACMATFWVGGFVLAHDMGRDGTLAGEAMAEMTRWLSGREDGVVGRVHPEDARLARAVEEVGLLVAVAAMLGCVGVLVWAATN</sequence>
<feature type="compositionally biased region" description="Polar residues" evidence="1">
    <location>
        <begin position="1"/>
        <end position="17"/>
    </location>
</feature>
<name>W9YB98_9EURO</name>
<feature type="compositionally biased region" description="Polar residues" evidence="1">
    <location>
        <begin position="386"/>
        <end position="403"/>
    </location>
</feature>
<evidence type="ECO:0000256" key="2">
    <source>
        <dbReference type="SAM" id="Phobius"/>
    </source>
</evidence>
<dbReference type="AlphaFoldDB" id="W9YB98"/>
<protein>
    <submittedName>
        <fullName evidence="3">Uncharacterized protein</fullName>
    </submittedName>
</protein>
<feature type="transmembrane region" description="Helical" evidence="2">
    <location>
        <begin position="552"/>
        <end position="572"/>
    </location>
</feature>
<dbReference type="RefSeq" id="XP_007731534.1">
    <property type="nucleotide sequence ID" value="XM_007733344.1"/>
</dbReference>
<keyword evidence="2" id="KW-0472">Membrane</keyword>
<dbReference type="OrthoDB" id="4152618at2759"/>
<reference evidence="3 4" key="1">
    <citation type="submission" date="2013-03" db="EMBL/GenBank/DDBJ databases">
        <title>The Genome Sequence of Capronia epimyces CBS 606.96.</title>
        <authorList>
            <consortium name="The Broad Institute Genomics Platform"/>
            <person name="Cuomo C."/>
            <person name="de Hoog S."/>
            <person name="Gorbushina A."/>
            <person name="Walker B."/>
            <person name="Young S.K."/>
            <person name="Zeng Q."/>
            <person name="Gargeya S."/>
            <person name="Fitzgerald M."/>
            <person name="Haas B."/>
            <person name="Abouelleil A."/>
            <person name="Allen A.W."/>
            <person name="Alvarado L."/>
            <person name="Arachchi H.M."/>
            <person name="Berlin A.M."/>
            <person name="Chapman S.B."/>
            <person name="Gainer-Dewar J."/>
            <person name="Goldberg J."/>
            <person name="Griggs A."/>
            <person name="Gujja S."/>
            <person name="Hansen M."/>
            <person name="Howarth C."/>
            <person name="Imamovic A."/>
            <person name="Ireland A."/>
            <person name="Larimer J."/>
            <person name="McCowan C."/>
            <person name="Murphy C."/>
            <person name="Pearson M."/>
            <person name="Poon T.W."/>
            <person name="Priest M."/>
            <person name="Roberts A."/>
            <person name="Saif S."/>
            <person name="Shea T."/>
            <person name="Sisk P."/>
            <person name="Sykes S."/>
            <person name="Wortman J."/>
            <person name="Nusbaum C."/>
            <person name="Birren B."/>
        </authorList>
    </citation>
    <scope>NUCLEOTIDE SEQUENCE [LARGE SCALE GENOMIC DNA]</scope>
    <source>
        <strain evidence="3 4">CBS 606.96</strain>
    </source>
</reference>
<feature type="compositionally biased region" description="Polar residues" evidence="1">
    <location>
        <begin position="269"/>
        <end position="279"/>
    </location>
</feature>
<dbReference type="EMBL" id="AMGY01000002">
    <property type="protein sequence ID" value="EXJ90137.1"/>
    <property type="molecule type" value="Genomic_DNA"/>
</dbReference>
<feature type="region of interest" description="Disordered" evidence="1">
    <location>
        <begin position="115"/>
        <end position="226"/>
    </location>
</feature>
<dbReference type="Proteomes" id="UP000019478">
    <property type="component" value="Unassembled WGS sequence"/>
</dbReference>